<dbReference type="CDD" id="cd01211">
    <property type="entry name" value="PTB_Rab6GAP"/>
    <property type="match status" value="1"/>
</dbReference>
<dbReference type="InterPro" id="IPR022164">
    <property type="entry name" value="Kinesin-like"/>
</dbReference>
<dbReference type="Pfam" id="PF12473">
    <property type="entry name" value="DUF3694"/>
    <property type="match status" value="1"/>
</dbReference>
<dbReference type="SMART" id="SM00462">
    <property type="entry name" value="PTB"/>
    <property type="match status" value="1"/>
</dbReference>
<dbReference type="InterPro" id="IPR000195">
    <property type="entry name" value="Rab-GAP-TBC_dom"/>
</dbReference>
<keyword evidence="7" id="KW-1185">Reference proteome</keyword>
<accession>A0A6A4WCM1</accession>
<feature type="coiled-coil region" evidence="2">
    <location>
        <begin position="800"/>
        <end position="901"/>
    </location>
</feature>
<dbReference type="InterPro" id="IPR011993">
    <property type="entry name" value="PH-like_dom_sf"/>
</dbReference>
<dbReference type="PROSITE" id="PS01179">
    <property type="entry name" value="PID"/>
    <property type="match status" value="1"/>
</dbReference>
<dbReference type="SUPFAM" id="SSF50729">
    <property type="entry name" value="PH domain-like"/>
    <property type="match status" value="1"/>
</dbReference>
<dbReference type="EMBL" id="VIIS01000780">
    <property type="protein sequence ID" value="KAF0305096.1"/>
    <property type="molecule type" value="Genomic_DNA"/>
</dbReference>
<dbReference type="Gene3D" id="1.10.10.750">
    <property type="entry name" value="Ypt/Rab-GAP domain of gyp1p, domain 1"/>
    <property type="match status" value="1"/>
</dbReference>
<name>A0A6A4WCM1_AMPAM</name>
<feature type="domain" description="Rab-GAP TBC" evidence="5">
    <location>
        <begin position="543"/>
        <end position="747"/>
    </location>
</feature>
<sequence>MSETPSRAGSADTDEFVILSETSESGPRLSVPGPGGLPQLQRTLLECLGDGMESAGGDTLAGGDGPASAASQDTAPPSEGTASPPCSPAGPDRAEPADSAKPAPGSPVSAGATEGSAGEDVLEDHCTFHRVQYLGAASINAPRSETEIQRNMAILNAEEASRQAIAVSVAVPTTPQGSVILYDESAQTEIVSFPVYRILFCAVGPAGSQEEHCFGFTCSRGEAQETAIFQCHVFKCSAPRASCRVLSCFARAFRKQPSGVAGGEDTARRQLSYDFELAVEIQEEDGKGTYSAVPRDKGGFKLRCHTQRKVTVSVRQTSEDLPPLNIERCFGLLVAPGKNVRHGEMTLLEMLSMGSVVGERCSYAVVGLWDAGDPNLGLLNQETPKDLPLMMSIGIDLVIEGIHEPVRFVLESRVRVYPQSERFWYFSAKKLLHRFTLSVVNTGQQLEFVKLENQGEVESPRSLLPNLSLTGLPGMPGRSPSVTSPGSPIPEDSDNDDPLPSGTGEVSKDCGEGELASWGDVLAKWRFNLTQRPRGLSTLVKRGVPEALRGEVWQLLARCHEDPDMLDTYRMLITKDSSWEAVIQKDINRTFTGHDYFREAGGVGQDALFKMSKAYAVYDAEVGYCQGLSFLEAALLLHMPEEQAFCVLVRIMFQYGLRELFKDGFAILHLRFYQLDRLMEASIYRRGASGRALMWRFIEHIPELWAHFSELGIESHMFASQWFLTLYTAKFPLYVVFHVLDVFLLKDMDWVFQVAIALLLLSKKELLALDFEGTLKYFRVSLPKRYRHEENARQLVKTAVATKVKKLRKYEKEYLAAKEQERLREDPADRLQRENRQMLAANLRLEHENDDLALELVTGKIQLQRKLDVAEEQCERLSKDLATSQTRLADTEEEKRRLLEESCQVKELLKRELRKGETELQRNVAIIADYKQICKQLSERLEREQLAASSEIQLLKDIVKSCEACSQRLSSESLRPVQHPLSDLCEEQDPVRARDARIRELELELATTKLAQVEVECKNQDLTHQMGAALAELQASKSTWFHKTLSSIKEAAKKESG</sequence>
<dbReference type="Pfam" id="PF23436">
    <property type="entry name" value="RabGap-TBC_2"/>
    <property type="match status" value="1"/>
</dbReference>
<dbReference type="PANTHER" id="PTHR47219:SF9">
    <property type="entry name" value="GTPASE ACTIVATING PROTEIN AND CENTROSOME-ASSOCIATED, ISOFORM B"/>
    <property type="match status" value="1"/>
</dbReference>
<dbReference type="Pfam" id="PF00566">
    <property type="entry name" value="RabGAP-TBC"/>
    <property type="match status" value="1"/>
</dbReference>
<dbReference type="Gene3D" id="2.30.29.30">
    <property type="entry name" value="Pleckstrin-homology domain (PH domain)/Phosphotyrosine-binding domain (PTB)"/>
    <property type="match status" value="1"/>
</dbReference>
<dbReference type="GO" id="GO:0031267">
    <property type="term" value="F:small GTPase binding"/>
    <property type="evidence" value="ECO:0007669"/>
    <property type="project" value="TreeGrafter"/>
</dbReference>
<dbReference type="SMART" id="SM00164">
    <property type="entry name" value="TBC"/>
    <property type="match status" value="1"/>
</dbReference>
<feature type="domain" description="PID" evidence="4">
    <location>
        <begin position="131"/>
        <end position="236"/>
    </location>
</feature>
<dbReference type="GO" id="GO:0005096">
    <property type="term" value="F:GTPase activator activity"/>
    <property type="evidence" value="ECO:0007669"/>
    <property type="project" value="UniProtKB-KW"/>
</dbReference>
<gene>
    <name evidence="6" type="primary">Rabgap1_0</name>
    <name evidence="6" type="ORF">FJT64_000289</name>
</gene>
<protein>
    <submittedName>
        <fullName evidence="6">Rab GTPase-activating protein 1</fullName>
    </submittedName>
</protein>
<evidence type="ECO:0000256" key="1">
    <source>
        <dbReference type="ARBA" id="ARBA00022468"/>
    </source>
</evidence>
<feature type="region of interest" description="Disordered" evidence="3">
    <location>
        <begin position="1"/>
        <end position="118"/>
    </location>
</feature>
<dbReference type="PANTHER" id="PTHR47219">
    <property type="entry name" value="RAB GTPASE-ACTIVATING PROTEIN 1-LIKE"/>
    <property type="match status" value="1"/>
</dbReference>
<evidence type="ECO:0000259" key="5">
    <source>
        <dbReference type="PROSITE" id="PS50086"/>
    </source>
</evidence>
<dbReference type="AlphaFoldDB" id="A0A6A4WCM1"/>
<keyword evidence="1" id="KW-0343">GTPase activation</keyword>
<reference evidence="6 7" key="1">
    <citation type="submission" date="2019-07" db="EMBL/GenBank/DDBJ databases">
        <title>Draft genome assembly of a fouling barnacle, Amphibalanus amphitrite (Darwin, 1854): The first reference genome for Thecostraca.</title>
        <authorList>
            <person name="Kim W."/>
        </authorList>
    </citation>
    <scope>NUCLEOTIDE SEQUENCE [LARGE SCALE GENOMIC DNA]</scope>
    <source>
        <strain evidence="6">SNU_AA5</strain>
        <tissue evidence="6">Soma without cirri and trophi</tissue>
    </source>
</reference>
<dbReference type="Gene3D" id="1.10.472.80">
    <property type="entry name" value="Ypt/Rab-GAP domain of gyp1p, domain 3"/>
    <property type="match status" value="1"/>
</dbReference>
<evidence type="ECO:0000256" key="3">
    <source>
        <dbReference type="SAM" id="MobiDB-lite"/>
    </source>
</evidence>
<evidence type="ECO:0000256" key="2">
    <source>
        <dbReference type="SAM" id="Coils"/>
    </source>
</evidence>
<dbReference type="OrthoDB" id="295078at2759"/>
<evidence type="ECO:0000313" key="6">
    <source>
        <dbReference type="EMBL" id="KAF0305096.1"/>
    </source>
</evidence>
<dbReference type="PROSITE" id="PS50086">
    <property type="entry name" value="TBC_RABGAP"/>
    <property type="match status" value="1"/>
</dbReference>
<evidence type="ECO:0000259" key="4">
    <source>
        <dbReference type="PROSITE" id="PS01179"/>
    </source>
</evidence>
<dbReference type="FunFam" id="1.10.10.750:FF:000004">
    <property type="entry name" value="Putative rab gtpase-activating protein 1"/>
    <property type="match status" value="1"/>
</dbReference>
<dbReference type="InterPro" id="IPR035969">
    <property type="entry name" value="Rab-GAP_TBC_sf"/>
</dbReference>
<dbReference type="InterPro" id="IPR050302">
    <property type="entry name" value="Rab_GAP_TBC_domain"/>
</dbReference>
<evidence type="ECO:0000313" key="7">
    <source>
        <dbReference type="Proteomes" id="UP000440578"/>
    </source>
</evidence>
<dbReference type="FunFam" id="1.10.8.270:FF:000001">
    <property type="entry name" value="TBC1 domain family member 1"/>
    <property type="match status" value="1"/>
</dbReference>
<comment type="caution">
    <text evidence="6">The sequence shown here is derived from an EMBL/GenBank/DDBJ whole genome shotgun (WGS) entry which is preliminary data.</text>
</comment>
<dbReference type="InterPro" id="IPR006020">
    <property type="entry name" value="PTB/PI_dom"/>
</dbReference>
<keyword evidence="2" id="KW-0175">Coiled coil</keyword>
<feature type="region of interest" description="Disordered" evidence="3">
    <location>
        <begin position="460"/>
        <end position="510"/>
    </location>
</feature>
<dbReference type="Proteomes" id="UP000440578">
    <property type="component" value="Unassembled WGS sequence"/>
</dbReference>
<organism evidence="6 7">
    <name type="scientific">Amphibalanus amphitrite</name>
    <name type="common">Striped barnacle</name>
    <name type="synonym">Balanus amphitrite</name>
    <dbReference type="NCBI Taxonomy" id="1232801"/>
    <lineage>
        <taxon>Eukaryota</taxon>
        <taxon>Metazoa</taxon>
        <taxon>Ecdysozoa</taxon>
        <taxon>Arthropoda</taxon>
        <taxon>Crustacea</taxon>
        <taxon>Multicrustacea</taxon>
        <taxon>Cirripedia</taxon>
        <taxon>Thoracica</taxon>
        <taxon>Thoracicalcarea</taxon>
        <taxon>Balanomorpha</taxon>
        <taxon>Balanoidea</taxon>
        <taxon>Balanidae</taxon>
        <taxon>Amphibalaninae</taxon>
        <taxon>Amphibalanus</taxon>
    </lineage>
</organism>
<proteinExistence type="predicted"/>
<dbReference type="SUPFAM" id="SSF47923">
    <property type="entry name" value="Ypt/Rab-GAP domain of gyp1p"/>
    <property type="match status" value="2"/>
</dbReference>
<dbReference type="Pfam" id="PF00640">
    <property type="entry name" value="PID"/>
    <property type="match status" value="1"/>
</dbReference>
<dbReference type="Gene3D" id="1.10.8.270">
    <property type="entry name" value="putative rabgap domain of human tbc1 domain family member 14 like domains"/>
    <property type="match status" value="1"/>
</dbReference>